<evidence type="ECO:0000259" key="6">
    <source>
        <dbReference type="Pfam" id="PF01979"/>
    </source>
</evidence>
<dbReference type="GO" id="GO:0004038">
    <property type="term" value="F:allantoinase activity"/>
    <property type="evidence" value="ECO:0007669"/>
    <property type="project" value="TreeGrafter"/>
</dbReference>
<dbReference type="SUPFAM" id="SSF51556">
    <property type="entry name" value="Metallo-dependent hydrolases"/>
    <property type="match status" value="1"/>
</dbReference>
<evidence type="ECO:0000256" key="4">
    <source>
        <dbReference type="ARBA" id="ARBA00022975"/>
    </source>
</evidence>
<evidence type="ECO:0000256" key="1">
    <source>
        <dbReference type="ARBA" id="ARBA00008829"/>
    </source>
</evidence>
<dbReference type="Gene3D" id="3.20.20.140">
    <property type="entry name" value="Metal-dependent hydrolases"/>
    <property type="match status" value="1"/>
</dbReference>
<feature type="binding site" evidence="5">
    <location>
        <position position="316"/>
    </location>
    <ligand>
        <name>substrate</name>
    </ligand>
</feature>
<gene>
    <name evidence="5" type="primary">pyrC</name>
    <name evidence="7" type="ordered locus">MSWAN_2035</name>
</gene>
<dbReference type="InterPro" id="IPR002195">
    <property type="entry name" value="Dihydroorotase_CS"/>
</dbReference>
<dbReference type="Proteomes" id="UP000009231">
    <property type="component" value="Chromosome"/>
</dbReference>
<feature type="active site" evidence="5">
    <location>
        <position position="312"/>
    </location>
</feature>
<reference evidence="7 8" key="1">
    <citation type="journal article" date="2014" name="Int. J. Syst. Evol. Microbiol.">
        <title>Methanobacterium paludis sp. nov. and a novel strain of Methanobacterium lacus isolated from northern peatlands.</title>
        <authorList>
            <person name="Cadillo-Quiroz H."/>
            <person name="Brauer S.L."/>
            <person name="Goodson N."/>
            <person name="Yavitt J.B."/>
            <person name="Zinder S.H."/>
        </authorList>
    </citation>
    <scope>NUCLEOTIDE SEQUENCE [LARGE SCALE GENOMIC DNA]</scope>
    <source>
        <strain evidence="8">DSM 25820 / JCM 18151 / SWAN1</strain>
    </source>
</reference>
<accession>F6D1X2</accession>
<dbReference type="GeneID" id="10669553"/>
<name>F6D1X2_METPW</name>
<dbReference type="InterPro" id="IPR032466">
    <property type="entry name" value="Metal_Hydrolase"/>
</dbReference>
<feature type="binding site" evidence="5">
    <location>
        <position position="140"/>
    </location>
    <ligand>
        <name>Zn(2+)</name>
        <dbReference type="ChEBI" id="CHEBI:29105"/>
        <label>1</label>
    </ligand>
</feature>
<dbReference type="PANTHER" id="PTHR43668:SF2">
    <property type="entry name" value="ALLANTOINASE"/>
    <property type="match status" value="1"/>
</dbReference>
<comment type="cofactor">
    <cofactor evidence="5">
        <name>Zn(2+)</name>
        <dbReference type="ChEBI" id="CHEBI:29105"/>
    </cofactor>
    <text evidence="5">Binds 2 Zn(2+) ions per subunit.</text>
</comment>
<feature type="binding site" evidence="5">
    <location>
        <position position="312"/>
    </location>
    <ligand>
        <name>Zn(2+)</name>
        <dbReference type="ChEBI" id="CHEBI:29105"/>
        <label>1</label>
    </ligand>
</feature>
<feature type="binding site" evidence="5">
    <location>
        <position position="58"/>
    </location>
    <ligand>
        <name>Zn(2+)</name>
        <dbReference type="ChEBI" id="CHEBI:29105"/>
        <label>1</label>
    </ligand>
</feature>
<evidence type="ECO:0000256" key="2">
    <source>
        <dbReference type="ARBA" id="ARBA00022723"/>
    </source>
</evidence>
<dbReference type="GO" id="GO:0044205">
    <property type="term" value="P:'de novo' UMP biosynthetic process"/>
    <property type="evidence" value="ECO:0007669"/>
    <property type="project" value="UniProtKB-UniRule"/>
</dbReference>
<comment type="similarity">
    <text evidence="1">Belongs to the metallo-dependent hydrolases superfamily. Hydantoinase/dihydropyrimidinase family.</text>
</comment>
<dbReference type="RefSeq" id="WP_013826543.1">
    <property type="nucleotide sequence ID" value="NC_015574.1"/>
</dbReference>
<feature type="binding site" evidence="5">
    <location>
        <begin position="330"/>
        <end position="331"/>
    </location>
    <ligand>
        <name>substrate</name>
    </ligand>
</feature>
<dbReference type="PROSITE" id="PS00483">
    <property type="entry name" value="DIHYDROOROTASE_2"/>
    <property type="match status" value="1"/>
</dbReference>
<feature type="binding site" evidence="5">
    <location>
        <position position="90"/>
    </location>
    <ligand>
        <name>substrate</name>
    </ligand>
</feature>
<dbReference type="GO" id="GO:0008270">
    <property type="term" value="F:zinc ion binding"/>
    <property type="evidence" value="ECO:0007669"/>
    <property type="project" value="UniProtKB-UniRule"/>
</dbReference>
<sequence length="453" mass="49950">MSDLTLINCKIPWIDGNYSVKVEDGKIKSITKLAPKCDKTIDLKGKILLPGVIDTHVHMRDPGLTYKEDWKTGSHAAAAGGFTTVLDMPNTDPKTTTAGRFHEKLKIADSKSVVDFGLHAGVENLDEIPKIAKLYPASFKIFADLVNNSFLMDAFNELSKLSKVEDTTSSSQNEAQNIFKPLISLHCEDKDIIRHCTDKLKSEGVSDSKVYSRARPAIAEEVSVSNAVTLAEHFNIPVHICHISTRNSLEILRRAKLAGCMVTCEATPHHLLLNSSSFEAFGTLAKTNPPLRNGRENLKISDLHNVDIIGTDHAPHELLEKGRDVWNAPPGIPGLETALPLLLTEINRGNINFKNLKLLLCENPAKIFHIPNKGFIKEGMDADFVVVDMKKEGIIKAENFHSKAKYSPFEGIKVRGMPVMTIIRGNVVMDDGEVFENSGKFVYDSTIESSTQG</sequence>
<dbReference type="Gene3D" id="2.30.40.10">
    <property type="entry name" value="Urease, subunit C, domain 1"/>
    <property type="match status" value="1"/>
</dbReference>
<dbReference type="EMBL" id="CP002772">
    <property type="protein sequence ID" value="AEG19044.1"/>
    <property type="molecule type" value="Genomic_DNA"/>
</dbReference>
<feature type="binding site" evidence="5">
    <location>
        <position position="56"/>
    </location>
    <ligand>
        <name>Zn(2+)</name>
        <dbReference type="ChEBI" id="CHEBI:29105"/>
        <label>1</label>
    </ligand>
</feature>
<keyword evidence="3 5" id="KW-0378">Hydrolase</keyword>
<dbReference type="UniPathway" id="UPA00070">
    <property type="reaction ID" value="UER00117"/>
</dbReference>
<feature type="binding site" evidence="5">
    <location>
        <begin position="58"/>
        <end position="60"/>
    </location>
    <ligand>
        <name>substrate</name>
    </ligand>
</feature>
<dbReference type="InterPro" id="IPR004722">
    <property type="entry name" value="DHOase"/>
</dbReference>
<dbReference type="HOGENOM" id="CLU_015572_1_1_2"/>
<keyword evidence="5" id="KW-0862">Zinc</keyword>
<feature type="domain" description="Amidohydrolase-related" evidence="6">
    <location>
        <begin position="47"/>
        <end position="428"/>
    </location>
</feature>
<dbReference type="KEGG" id="mew:MSWAN_2035"/>
<dbReference type="SUPFAM" id="SSF51338">
    <property type="entry name" value="Composite domain of metallo-dependent hydrolases"/>
    <property type="match status" value="1"/>
</dbReference>
<dbReference type="InterPro" id="IPR050138">
    <property type="entry name" value="DHOase/Allantoinase_Hydrolase"/>
</dbReference>
<dbReference type="FunFam" id="3.20.20.140:FF:000174">
    <property type="entry name" value="Dihydropyrimidinase-related protein 2"/>
    <property type="match status" value="1"/>
</dbReference>
<comment type="similarity">
    <text evidence="5">Belongs to the metallo-dependent hydrolases superfamily. DHOase family. Class I DHOase subfamily.</text>
</comment>
<dbReference type="GO" id="GO:0004151">
    <property type="term" value="F:dihydroorotase activity"/>
    <property type="evidence" value="ECO:0007669"/>
    <property type="project" value="UniProtKB-UniRule"/>
</dbReference>
<dbReference type="InterPro" id="IPR006680">
    <property type="entry name" value="Amidohydro-rel"/>
</dbReference>
<dbReference type="OrthoDB" id="50279at2157"/>
<dbReference type="AlphaFoldDB" id="F6D1X2"/>
<evidence type="ECO:0000313" key="8">
    <source>
        <dbReference type="Proteomes" id="UP000009231"/>
    </source>
</evidence>
<dbReference type="HAMAP" id="MF_00220_A">
    <property type="entry name" value="PyrC_classI_A"/>
    <property type="match status" value="1"/>
</dbReference>
<dbReference type="GO" id="GO:0005737">
    <property type="term" value="C:cytoplasm"/>
    <property type="evidence" value="ECO:0007669"/>
    <property type="project" value="TreeGrafter"/>
</dbReference>
<keyword evidence="4 5" id="KW-0665">Pyrimidine biosynthesis</keyword>
<dbReference type="NCBIfam" id="TIGR00857">
    <property type="entry name" value="pyrC_multi"/>
    <property type="match status" value="1"/>
</dbReference>
<evidence type="ECO:0000256" key="5">
    <source>
        <dbReference type="HAMAP-Rule" id="MF_00220"/>
    </source>
</evidence>
<protein>
    <recommendedName>
        <fullName evidence="5">Dihydroorotase</fullName>
        <shortName evidence="5">DHOase</shortName>
        <ecNumber evidence="5">3.5.2.3</ecNumber>
    </recommendedName>
</protein>
<feature type="binding site" evidence="5">
    <location>
        <position position="186"/>
    </location>
    <ligand>
        <name>Zn(2+)</name>
        <dbReference type="ChEBI" id="CHEBI:29105"/>
        <label>2</label>
    </ligand>
</feature>
<dbReference type="EC" id="3.5.2.3" evidence="5"/>
<comment type="catalytic activity">
    <reaction evidence="5">
        <text>(S)-dihydroorotate + H2O = N-carbamoyl-L-aspartate + H(+)</text>
        <dbReference type="Rhea" id="RHEA:24296"/>
        <dbReference type="ChEBI" id="CHEBI:15377"/>
        <dbReference type="ChEBI" id="CHEBI:15378"/>
        <dbReference type="ChEBI" id="CHEBI:30864"/>
        <dbReference type="ChEBI" id="CHEBI:32814"/>
        <dbReference type="EC" id="3.5.2.3"/>
    </reaction>
</comment>
<proteinExistence type="inferred from homology"/>
<dbReference type="STRING" id="868131.MSWAN_2035"/>
<keyword evidence="2 5" id="KW-0479">Metal-binding</keyword>
<dbReference type="Pfam" id="PF01979">
    <property type="entry name" value="Amidohydro_1"/>
    <property type="match status" value="1"/>
</dbReference>
<dbReference type="InterPro" id="IPR011059">
    <property type="entry name" value="Metal-dep_hydrolase_composite"/>
</dbReference>
<dbReference type="eggNOG" id="arCOG00689">
    <property type="taxonomic scope" value="Archaea"/>
</dbReference>
<dbReference type="PANTHER" id="PTHR43668">
    <property type="entry name" value="ALLANTOINASE"/>
    <property type="match status" value="1"/>
</dbReference>
<keyword evidence="8" id="KW-1185">Reference proteome</keyword>
<evidence type="ECO:0000256" key="3">
    <source>
        <dbReference type="ARBA" id="ARBA00022801"/>
    </source>
</evidence>
<feature type="binding site" evidence="5">
    <location>
        <position position="242"/>
    </location>
    <ligand>
        <name>Zn(2+)</name>
        <dbReference type="ChEBI" id="CHEBI:29105"/>
        <label>2</label>
    </ligand>
</feature>
<evidence type="ECO:0000313" key="7">
    <source>
        <dbReference type="EMBL" id="AEG19044.1"/>
    </source>
</evidence>
<feature type="modified residue" description="N6-carboxylysine" evidence="5">
    <location>
        <position position="140"/>
    </location>
</feature>
<feature type="binding site" evidence="5">
    <location>
        <position position="140"/>
    </location>
    <ligand>
        <name>Zn(2+)</name>
        <dbReference type="ChEBI" id="CHEBI:29105"/>
        <label>2</label>
    </ligand>
</feature>
<dbReference type="GO" id="GO:0006145">
    <property type="term" value="P:purine nucleobase catabolic process"/>
    <property type="evidence" value="ECO:0007669"/>
    <property type="project" value="TreeGrafter"/>
</dbReference>
<organism evidence="7 8">
    <name type="scientific">Methanobacterium paludis (strain DSM 25820 / JCM 18151 / SWAN1)</name>
    <dbReference type="NCBI Taxonomy" id="868131"/>
    <lineage>
        <taxon>Archaea</taxon>
        <taxon>Methanobacteriati</taxon>
        <taxon>Methanobacteriota</taxon>
        <taxon>Methanomada group</taxon>
        <taxon>Methanobacteria</taxon>
        <taxon>Methanobacteriales</taxon>
        <taxon>Methanobacteriaceae</taxon>
        <taxon>Methanobacterium</taxon>
    </lineage>
</organism>
<dbReference type="CDD" id="cd01318">
    <property type="entry name" value="DHOase_IIb"/>
    <property type="match status" value="1"/>
</dbReference>
<comment type="function">
    <text evidence="5">Catalyzes the reversible cyclization of carbamoyl aspartate to dihydroorotate.</text>
</comment>
<comment type="pathway">
    <text evidence="5">Pyrimidine metabolism; UMP biosynthesis via de novo pathway; (S)-dihydroorotate from bicarbonate: step 3/3.</text>
</comment>